<dbReference type="AlphaFoldDB" id="A0A4Q7CIX5"/>
<dbReference type="GO" id="GO:0005525">
    <property type="term" value="F:GTP binding"/>
    <property type="evidence" value="ECO:0007669"/>
    <property type="project" value="InterPro"/>
</dbReference>
<dbReference type="Proteomes" id="UP000293854">
    <property type="component" value="Unassembled WGS sequence"/>
</dbReference>
<organism evidence="2 3">
    <name type="scientific">Staphylococcus condimenti</name>
    <dbReference type="NCBI Taxonomy" id="70255"/>
    <lineage>
        <taxon>Bacteria</taxon>
        <taxon>Bacillati</taxon>
        <taxon>Bacillota</taxon>
        <taxon>Bacilli</taxon>
        <taxon>Bacillales</taxon>
        <taxon>Staphylococcaceae</taxon>
        <taxon>Staphylococcus</taxon>
    </lineage>
</organism>
<comment type="caution">
    <text evidence="2">The sequence shown here is derived from an EMBL/GenBank/DDBJ whole genome shotgun (WGS) entry which is preliminary data.</text>
</comment>
<feature type="domain" description="Translation elongation factor EFTu-like" evidence="1">
    <location>
        <begin position="1"/>
        <end position="63"/>
    </location>
</feature>
<dbReference type="Gene3D" id="2.40.30.10">
    <property type="entry name" value="Translation factors"/>
    <property type="match status" value="1"/>
</dbReference>
<proteinExistence type="predicted"/>
<feature type="non-terminal residue" evidence="2">
    <location>
        <position position="79"/>
    </location>
</feature>
<dbReference type="InterPro" id="IPR009000">
    <property type="entry name" value="Transl_B-barrel_sf"/>
</dbReference>
<dbReference type="RefSeq" id="WP_242509045.1">
    <property type="nucleotide sequence ID" value="NZ_RQTE01000744.1"/>
</dbReference>
<evidence type="ECO:0000259" key="1">
    <source>
        <dbReference type="Pfam" id="PF03144"/>
    </source>
</evidence>
<sequence length="79" mass="8775">FRGTLKVGDQVSLFNLDGSVKNFRVTKLFGFFGWKRDEIQEAHAGDFIADSGIEDINVGETVTPLDHHEALPGFRIAEP</sequence>
<accession>A0A4Q7CIX5</accession>
<evidence type="ECO:0000313" key="3">
    <source>
        <dbReference type="Proteomes" id="UP000293854"/>
    </source>
</evidence>
<dbReference type="SUPFAM" id="SSF50447">
    <property type="entry name" value="Translation proteins"/>
    <property type="match status" value="1"/>
</dbReference>
<dbReference type="EMBL" id="RQTE01000744">
    <property type="protein sequence ID" value="RZH97462.1"/>
    <property type="molecule type" value="Genomic_DNA"/>
</dbReference>
<feature type="non-terminal residue" evidence="2">
    <location>
        <position position="1"/>
    </location>
</feature>
<dbReference type="Pfam" id="PF03144">
    <property type="entry name" value="GTP_EFTU_D2"/>
    <property type="match status" value="1"/>
</dbReference>
<reference evidence="2 3" key="1">
    <citation type="submission" date="2018-11" db="EMBL/GenBank/DDBJ databases">
        <title>Genomic profiling of Staphylococcus species from a Poultry farm system in KwaZulu-Natal, South Africa.</title>
        <authorList>
            <person name="Amoako D.G."/>
            <person name="Somboro A.M."/>
            <person name="Abia A.L.K."/>
            <person name="Bester L.A."/>
            <person name="Essack S.Y."/>
        </authorList>
    </citation>
    <scope>NUCLEOTIDE SEQUENCE [LARGE SCALE GENOMIC DNA]</scope>
    <source>
        <strain evidence="2 3">SA11</strain>
    </source>
</reference>
<name>A0A4Q7CIX5_9STAP</name>
<gene>
    <name evidence="2" type="ORF">EIG99_14965</name>
</gene>
<dbReference type="InterPro" id="IPR004161">
    <property type="entry name" value="EFTu-like_2"/>
</dbReference>
<evidence type="ECO:0000313" key="2">
    <source>
        <dbReference type="EMBL" id="RZH97462.1"/>
    </source>
</evidence>
<protein>
    <submittedName>
        <fullName evidence="2">Translational GTPase TypA</fullName>
    </submittedName>
</protein>